<name>A0A803PQW7_CANSA</name>
<proteinExistence type="predicted"/>
<evidence type="ECO:0000313" key="3">
    <source>
        <dbReference type="Proteomes" id="UP000596661"/>
    </source>
</evidence>
<feature type="compositionally biased region" description="Basic and acidic residues" evidence="1">
    <location>
        <begin position="61"/>
        <end position="75"/>
    </location>
</feature>
<reference evidence="2" key="1">
    <citation type="submission" date="2018-11" db="EMBL/GenBank/DDBJ databases">
        <authorList>
            <person name="Grassa J C."/>
        </authorList>
    </citation>
    <scope>NUCLEOTIDE SEQUENCE [LARGE SCALE GENOMIC DNA]</scope>
</reference>
<dbReference type="EMBL" id="UZAU01000430">
    <property type="status" value="NOT_ANNOTATED_CDS"/>
    <property type="molecule type" value="Genomic_DNA"/>
</dbReference>
<dbReference type="EnsemblPlants" id="evm.model.05.553">
    <property type="protein sequence ID" value="cds.evm.model.05.553"/>
    <property type="gene ID" value="evm.TU.05.553"/>
</dbReference>
<organism evidence="2 3">
    <name type="scientific">Cannabis sativa</name>
    <name type="common">Hemp</name>
    <name type="synonym">Marijuana</name>
    <dbReference type="NCBI Taxonomy" id="3483"/>
    <lineage>
        <taxon>Eukaryota</taxon>
        <taxon>Viridiplantae</taxon>
        <taxon>Streptophyta</taxon>
        <taxon>Embryophyta</taxon>
        <taxon>Tracheophyta</taxon>
        <taxon>Spermatophyta</taxon>
        <taxon>Magnoliopsida</taxon>
        <taxon>eudicotyledons</taxon>
        <taxon>Gunneridae</taxon>
        <taxon>Pentapetalae</taxon>
        <taxon>rosids</taxon>
        <taxon>fabids</taxon>
        <taxon>Rosales</taxon>
        <taxon>Cannabaceae</taxon>
        <taxon>Cannabis</taxon>
    </lineage>
</organism>
<feature type="compositionally biased region" description="Polar residues" evidence="1">
    <location>
        <begin position="1"/>
        <end position="41"/>
    </location>
</feature>
<keyword evidence="3" id="KW-1185">Reference proteome</keyword>
<reference evidence="2" key="2">
    <citation type="submission" date="2021-03" db="UniProtKB">
        <authorList>
            <consortium name="EnsemblPlants"/>
        </authorList>
    </citation>
    <scope>IDENTIFICATION</scope>
</reference>
<evidence type="ECO:0000313" key="2">
    <source>
        <dbReference type="EnsemblPlants" id="cds.evm.model.05.553"/>
    </source>
</evidence>
<dbReference type="AlphaFoldDB" id="A0A803PQW7"/>
<feature type="region of interest" description="Disordered" evidence="1">
    <location>
        <begin position="1"/>
        <end position="75"/>
    </location>
</feature>
<accession>A0A803PQW7</accession>
<dbReference type="Gramene" id="evm.model.05.553">
    <property type="protein sequence ID" value="cds.evm.model.05.553"/>
    <property type="gene ID" value="evm.TU.05.553"/>
</dbReference>
<protein>
    <submittedName>
        <fullName evidence="2">Uncharacterized protein</fullName>
    </submittedName>
</protein>
<dbReference type="Proteomes" id="UP000596661">
    <property type="component" value="Chromosome 5"/>
</dbReference>
<sequence length="75" mass="8191">MVVTTRQSKSTDSTNPMVTDPNVQTLGNPRNPTTESMQKITHTYPGFPNAEGKASLPDPEGFNREARSDDIRSGI</sequence>
<evidence type="ECO:0000256" key="1">
    <source>
        <dbReference type="SAM" id="MobiDB-lite"/>
    </source>
</evidence>